<dbReference type="Proteomes" id="UP000198384">
    <property type="component" value="Unassembled WGS sequence"/>
</dbReference>
<sequence>MNKTRILGILLLISGISLFLLYDNDGIDFAFGFLSALGLILTIAGRFKNKD</sequence>
<dbReference type="AlphaFoldDB" id="A0A238XRQ9"/>
<reference evidence="2 3" key="1">
    <citation type="submission" date="2017-06" db="EMBL/GenBank/DDBJ databases">
        <authorList>
            <person name="Kim H.J."/>
            <person name="Triplett B.A."/>
        </authorList>
    </citation>
    <scope>NUCLEOTIDE SEQUENCE [LARGE SCALE GENOMIC DNA]</scope>
    <source>
        <strain evidence="2 3">DSM 29150</strain>
    </source>
</reference>
<dbReference type="RefSeq" id="WP_176461264.1">
    <property type="nucleotide sequence ID" value="NZ_FZNT01000006.1"/>
</dbReference>
<keyword evidence="3" id="KW-1185">Reference proteome</keyword>
<keyword evidence="1" id="KW-0472">Membrane</keyword>
<keyword evidence="1" id="KW-1133">Transmembrane helix</keyword>
<organism evidence="2 3">
    <name type="scientific">Lutibacter agarilyticus</name>
    <dbReference type="NCBI Taxonomy" id="1109740"/>
    <lineage>
        <taxon>Bacteria</taxon>
        <taxon>Pseudomonadati</taxon>
        <taxon>Bacteroidota</taxon>
        <taxon>Flavobacteriia</taxon>
        <taxon>Flavobacteriales</taxon>
        <taxon>Flavobacteriaceae</taxon>
        <taxon>Lutibacter</taxon>
    </lineage>
</organism>
<evidence type="ECO:0000256" key="1">
    <source>
        <dbReference type="SAM" id="Phobius"/>
    </source>
</evidence>
<proteinExistence type="predicted"/>
<protein>
    <submittedName>
        <fullName evidence="2">Uncharacterized protein</fullName>
    </submittedName>
</protein>
<evidence type="ECO:0000313" key="3">
    <source>
        <dbReference type="Proteomes" id="UP000198384"/>
    </source>
</evidence>
<dbReference type="EMBL" id="FZNT01000006">
    <property type="protein sequence ID" value="SNR60699.1"/>
    <property type="molecule type" value="Genomic_DNA"/>
</dbReference>
<feature type="transmembrane region" description="Helical" evidence="1">
    <location>
        <begin position="7"/>
        <end position="23"/>
    </location>
</feature>
<feature type="transmembrane region" description="Helical" evidence="1">
    <location>
        <begin position="29"/>
        <end position="47"/>
    </location>
</feature>
<accession>A0A238XRQ9</accession>
<name>A0A238XRQ9_9FLAO</name>
<gene>
    <name evidence="2" type="ORF">SAMN06265371_106212</name>
</gene>
<evidence type="ECO:0000313" key="2">
    <source>
        <dbReference type="EMBL" id="SNR60699.1"/>
    </source>
</evidence>
<keyword evidence="1" id="KW-0812">Transmembrane</keyword>